<dbReference type="SMART" id="SM00554">
    <property type="entry name" value="FAS1"/>
    <property type="match status" value="2"/>
</dbReference>
<dbReference type="EMBL" id="AQQY01000003">
    <property type="protein sequence ID" value="KCV82705.1"/>
    <property type="molecule type" value="Genomic_DNA"/>
</dbReference>
<evidence type="ECO:0000313" key="2">
    <source>
        <dbReference type="EMBL" id="KCV82705.1"/>
    </source>
</evidence>
<dbReference type="AlphaFoldDB" id="A0A058ZNB1"/>
<dbReference type="InterPro" id="IPR011049">
    <property type="entry name" value="Serralysin-like_metalloprot_C"/>
</dbReference>
<proteinExistence type="predicted"/>
<dbReference type="Pfam" id="PF02469">
    <property type="entry name" value="Fasciclin"/>
    <property type="match status" value="2"/>
</dbReference>
<dbReference type="STRING" id="1461693.ATO10_07171"/>
<dbReference type="GO" id="GO:0005615">
    <property type="term" value="C:extracellular space"/>
    <property type="evidence" value="ECO:0007669"/>
    <property type="project" value="TreeGrafter"/>
</dbReference>
<dbReference type="PANTHER" id="PTHR10900">
    <property type="entry name" value="PERIOSTIN-RELATED"/>
    <property type="match status" value="1"/>
</dbReference>
<dbReference type="OrthoDB" id="7624131at2"/>
<comment type="caution">
    <text evidence="2">The sequence shown here is derived from an EMBL/GenBank/DDBJ whole genome shotgun (WGS) entry which is preliminary data.</text>
</comment>
<accession>A0A058ZNB1</accession>
<evidence type="ECO:0000313" key="3">
    <source>
        <dbReference type="Proteomes" id="UP000024836"/>
    </source>
</evidence>
<dbReference type="Proteomes" id="UP000024836">
    <property type="component" value="Unassembled WGS sequence"/>
</dbReference>
<dbReference type="Gene3D" id="2.30.180.10">
    <property type="entry name" value="FAS1 domain"/>
    <property type="match status" value="2"/>
</dbReference>
<dbReference type="eggNOG" id="COG2335">
    <property type="taxonomic scope" value="Bacteria"/>
</dbReference>
<dbReference type="SUPFAM" id="SSF51120">
    <property type="entry name" value="beta-Roll"/>
    <property type="match status" value="1"/>
</dbReference>
<dbReference type="InterPro" id="IPR001343">
    <property type="entry name" value="Hemolysn_Ca-bd"/>
</dbReference>
<keyword evidence="3" id="KW-1185">Reference proteome</keyword>
<dbReference type="InterPro" id="IPR000782">
    <property type="entry name" value="FAS1_domain"/>
</dbReference>
<name>A0A058ZNB1_9RHOB</name>
<gene>
    <name evidence="2" type="ORF">ATO10_07171</name>
</gene>
<dbReference type="SUPFAM" id="SSF82153">
    <property type="entry name" value="FAS1 domain"/>
    <property type="match status" value="2"/>
</dbReference>
<organism evidence="2 3">
    <name type="scientific">Actibacterium atlanticum</name>
    <dbReference type="NCBI Taxonomy" id="1461693"/>
    <lineage>
        <taxon>Bacteria</taxon>
        <taxon>Pseudomonadati</taxon>
        <taxon>Pseudomonadota</taxon>
        <taxon>Alphaproteobacteria</taxon>
        <taxon>Rhodobacterales</taxon>
        <taxon>Roseobacteraceae</taxon>
        <taxon>Actibacterium</taxon>
    </lineage>
</organism>
<reference evidence="2 3" key="1">
    <citation type="submission" date="2013-04" db="EMBL/GenBank/DDBJ databases">
        <title>Shimia sp. 22II-S11-Z10 Genome Sequencing.</title>
        <authorList>
            <person name="Lai Q."/>
            <person name="Li G."/>
            <person name="Shao Z."/>
        </authorList>
    </citation>
    <scope>NUCLEOTIDE SEQUENCE [LARGE SCALE GENOMIC DNA]</scope>
    <source>
        <strain evidence="3">22II-S11-Z10</strain>
    </source>
</reference>
<dbReference type="PROSITE" id="PS50213">
    <property type="entry name" value="FAS1"/>
    <property type="match status" value="2"/>
</dbReference>
<dbReference type="InterPro" id="IPR050904">
    <property type="entry name" value="Adhesion/Biosynth-related"/>
</dbReference>
<feature type="domain" description="FAS1" evidence="1">
    <location>
        <begin position="173"/>
        <end position="326"/>
    </location>
</feature>
<dbReference type="PRINTS" id="PR00313">
    <property type="entry name" value="CABNDNGRPT"/>
</dbReference>
<dbReference type="RefSeq" id="WP_035249823.1">
    <property type="nucleotide sequence ID" value="NZ_AQQY01000003.1"/>
</dbReference>
<dbReference type="eggNOG" id="COG2931">
    <property type="taxonomic scope" value="Bacteria"/>
</dbReference>
<sequence>MARLDIIVTVLPQFSILETVIGYVDANVPDSDLAGALSAADADLTVFAPTNDAFAALAQDFGYVGDPADTAAVTQFLVDNVTPETLEAVLLYHVSPGTQTSTDIVNAGSVHTLGGTITVDAPTLVDNEPDLIDPSLIFTDVPADNGIIHVIDRILIPIDLPGNDAPTIAGIVASSGAGFDENPGDFDMLLTALDAAGLVGALDDAHADLTAFAPIDQAFIDLANALGYAGSDEEGAFGYLVEALTLLGGGDPIPLLTDILLYHVAPESLQASQVLSATQIDTLLGATIGVDGASLVDNDPDIPNPDIIATDIQAENGVVHVIDGVLIPADVLQSDGSNDVDLVIGDEGASNVATGADNDLIDGNGGIDIINAGAGDDTVIGGTGLDLLTGGTGADLFIFNTGDGTDFVLGFESGADMIDLSNTGATNLHDISVEQGLFTTTIGYGKGDSITVVHGLGNAPAEDDFIFADDLMM</sequence>
<protein>
    <submittedName>
        <fullName evidence="2">Beta-Ig-H3/fasciclin</fullName>
    </submittedName>
</protein>
<dbReference type="Pfam" id="PF00353">
    <property type="entry name" value="HemolysinCabind"/>
    <property type="match status" value="1"/>
</dbReference>
<dbReference type="InterPro" id="IPR036378">
    <property type="entry name" value="FAS1_dom_sf"/>
</dbReference>
<evidence type="ECO:0000259" key="1">
    <source>
        <dbReference type="PROSITE" id="PS50213"/>
    </source>
</evidence>
<dbReference type="PANTHER" id="PTHR10900:SF77">
    <property type="entry name" value="FI19380P1"/>
    <property type="match status" value="1"/>
</dbReference>
<feature type="domain" description="FAS1" evidence="1">
    <location>
        <begin position="1"/>
        <end position="155"/>
    </location>
</feature>
<dbReference type="GO" id="GO:0005509">
    <property type="term" value="F:calcium ion binding"/>
    <property type="evidence" value="ECO:0007669"/>
    <property type="project" value="InterPro"/>
</dbReference>
<dbReference type="PATRIC" id="fig|1461693.3.peg.1462"/>